<dbReference type="Pfam" id="PF00083">
    <property type="entry name" value="Sugar_tr"/>
    <property type="match status" value="1"/>
</dbReference>
<dbReference type="InParanoid" id="F0XWA5"/>
<evidence type="ECO:0000256" key="7">
    <source>
        <dbReference type="SAM" id="Phobius"/>
    </source>
</evidence>
<dbReference type="InterPro" id="IPR036259">
    <property type="entry name" value="MFS_trans_sf"/>
</dbReference>
<feature type="transmembrane region" description="Helical" evidence="7">
    <location>
        <begin position="156"/>
        <end position="179"/>
    </location>
</feature>
<dbReference type="Gene3D" id="1.20.1250.20">
    <property type="entry name" value="MFS general substrate transporter like domains"/>
    <property type="match status" value="1"/>
</dbReference>
<feature type="compositionally biased region" description="Pro residues" evidence="6">
    <location>
        <begin position="503"/>
        <end position="521"/>
    </location>
</feature>
<keyword evidence="10" id="KW-1185">Reference proteome</keyword>
<feature type="transmembrane region" description="Helical" evidence="7">
    <location>
        <begin position="377"/>
        <end position="395"/>
    </location>
</feature>
<name>F0XWA5_AURAN</name>
<feature type="transmembrane region" description="Helical" evidence="7">
    <location>
        <begin position="199"/>
        <end position="219"/>
    </location>
</feature>
<feature type="transmembrane region" description="Helical" evidence="7">
    <location>
        <begin position="415"/>
        <end position="433"/>
    </location>
</feature>
<dbReference type="RefSeq" id="XP_009032389.1">
    <property type="nucleotide sequence ID" value="XM_009034141.1"/>
</dbReference>
<feature type="transmembrane region" description="Helical" evidence="7">
    <location>
        <begin position="99"/>
        <end position="118"/>
    </location>
</feature>
<evidence type="ECO:0000256" key="1">
    <source>
        <dbReference type="ARBA" id="ARBA00004141"/>
    </source>
</evidence>
<proteinExistence type="predicted"/>
<dbReference type="eggNOG" id="KOG0253">
    <property type="taxonomic scope" value="Eukaryota"/>
</dbReference>
<feature type="transmembrane region" description="Helical" evidence="7">
    <location>
        <begin position="124"/>
        <end position="144"/>
    </location>
</feature>
<dbReference type="SUPFAM" id="SSF103473">
    <property type="entry name" value="MFS general substrate transporter"/>
    <property type="match status" value="1"/>
</dbReference>
<keyword evidence="3 7" id="KW-0812">Transmembrane</keyword>
<evidence type="ECO:0000256" key="2">
    <source>
        <dbReference type="ARBA" id="ARBA00022448"/>
    </source>
</evidence>
<feature type="transmembrane region" description="Helical" evidence="7">
    <location>
        <begin position="346"/>
        <end position="365"/>
    </location>
</feature>
<dbReference type="GO" id="GO:0016020">
    <property type="term" value="C:membrane"/>
    <property type="evidence" value="ECO:0007669"/>
    <property type="project" value="UniProtKB-SubCell"/>
</dbReference>
<dbReference type="PROSITE" id="PS50850">
    <property type="entry name" value="MFS"/>
    <property type="match status" value="1"/>
</dbReference>
<dbReference type="Proteomes" id="UP000002729">
    <property type="component" value="Unassembled WGS sequence"/>
</dbReference>
<evidence type="ECO:0000259" key="8">
    <source>
        <dbReference type="PROSITE" id="PS50850"/>
    </source>
</evidence>
<reference evidence="9 10" key="1">
    <citation type="journal article" date="2011" name="Proc. Natl. Acad. Sci. U.S.A.">
        <title>Niche of harmful alga Aureococcus anophagefferens revealed through ecogenomics.</title>
        <authorList>
            <person name="Gobler C.J."/>
            <person name="Berry D.L."/>
            <person name="Dyhrman S.T."/>
            <person name="Wilhelm S.W."/>
            <person name="Salamov A."/>
            <person name="Lobanov A.V."/>
            <person name="Zhang Y."/>
            <person name="Collier J.L."/>
            <person name="Wurch L.L."/>
            <person name="Kustka A.B."/>
            <person name="Dill B.D."/>
            <person name="Shah M."/>
            <person name="VerBerkmoes N.C."/>
            <person name="Kuo A."/>
            <person name="Terry A."/>
            <person name="Pangilinan J."/>
            <person name="Lindquist E.A."/>
            <person name="Lucas S."/>
            <person name="Paulsen I.T."/>
            <person name="Hattenrath-Lehmann T.K."/>
            <person name="Talmage S.C."/>
            <person name="Walker E.A."/>
            <person name="Koch F."/>
            <person name="Burson A.M."/>
            <person name="Marcoval M.A."/>
            <person name="Tang Y.Z."/>
            <person name="Lecleir G.R."/>
            <person name="Coyne K.J."/>
            <person name="Berg G.M."/>
            <person name="Bertrand E.M."/>
            <person name="Saito M.A."/>
            <person name="Gladyshev V.N."/>
            <person name="Grigoriev I.V."/>
        </authorList>
    </citation>
    <scope>NUCLEOTIDE SEQUENCE [LARGE SCALE GENOMIC DNA]</scope>
    <source>
        <strain evidence="10">CCMP 1984</strain>
    </source>
</reference>
<dbReference type="InterPro" id="IPR020846">
    <property type="entry name" value="MFS_dom"/>
</dbReference>
<sequence length="562" mass="55947">MAQPQSVARGLGQHTGMEPVLSLLGIGPSGRALGMQAGLVAASGGALLQALTITAACAKSEWGVGESRGARLSTGVIVGQIVGAVLWAATADVVGRKEACCLSCVVGAGGAVVCAFAASFDVLVVASAVVGVAVAGTTLGPYVLAVERAPAASRGAFATTLALFAALGSAGAALAHALIAGGVDVVSAVGASDGAAVGAQWRGVCAVVALAPFGAAVSCSKRLPESLRWLVQRRRFAAARRELDRAAAANFAGAAGRRRDVLSVFDAAARAPRPADAAPRAAACRVARSAASVASLCACGLEFLLAFGFFSVLSLVRLEFDADGRAAASAFYATPRRLDAAEPCAAVDYGIVASALLSEVLGALAARHLVDRLGRRLTLAACFALAALGVLALAAPEYVASLDPLSRDALVVAMMTSRGALYGADAVATVFVAEMHGTESRFAALAVAYAAARLGGLVSASWVVSPNPLSTVSLLVTLVNVSAAWAALAMPSETALAPLDGAEPPPPKLPPPQAPAPPAPPVAAAVPAAAAANPFDDDVLRDAAPSPPPQAVVDGEKTPLLT</sequence>
<keyword evidence="2" id="KW-0813">Transport</keyword>
<dbReference type="OrthoDB" id="10651061at2759"/>
<dbReference type="PANTHER" id="PTHR23511">
    <property type="entry name" value="SYNAPTIC VESICLE GLYCOPROTEIN 2"/>
    <property type="match status" value="1"/>
</dbReference>
<feature type="transmembrane region" description="Helical" evidence="7">
    <location>
        <begin position="293"/>
        <end position="316"/>
    </location>
</feature>
<comment type="subcellular location">
    <subcellularLocation>
        <location evidence="1">Membrane</location>
        <topology evidence="1">Multi-pass membrane protein</topology>
    </subcellularLocation>
</comment>
<dbReference type="AlphaFoldDB" id="F0XWA5"/>
<dbReference type="GeneID" id="20223157"/>
<feature type="region of interest" description="Disordered" evidence="6">
    <location>
        <begin position="497"/>
        <end position="562"/>
    </location>
</feature>
<protein>
    <recommendedName>
        <fullName evidence="8">Major facilitator superfamily (MFS) profile domain-containing protein</fullName>
    </recommendedName>
</protein>
<evidence type="ECO:0000256" key="4">
    <source>
        <dbReference type="ARBA" id="ARBA00022989"/>
    </source>
</evidence>
<feature type="compositionally biased region" description="Low complexity" evidence="6">
    <location>
        <begin position="522"/>
        <end position="534"/>
    </location>
</feature>
<dbReference type="PANTHER" id="PTHR23511:SF34">
    <property type="entry name" value="SYNAPTIC VESICLE GLYCOPROTEIN 2"/>
    <property type="match status" value="1"/>
</dbReference>
<evidence type="ECO:0000256" key="3">
    <source>
        <dbReference type="ARBA" id="ARBA00022692"/>
    </source>
</evidence>
<dbReference type="GO" id="GO:0022857">
    <property type="term" value="F:transmembrane transporter activity"/>
    <property type="evidence" value="ECO:0007669"/>
    <property type="project" value="InterPro"/>
</dbReference>
<gene>
    <name evidence="9" type="ORF">AURANDRAFT_60774</name>
</gene>
<evidence type="ECO:0000256" key="6">
    <source>
        <dbReference type="SAM" id="MobiDB-lite"/>
    </source>
</evidence>
<dbReference type="EMBL" id="GL833120">
    <property type="protein sequence ID" value="EGB12741.1"/>
    <property type="molecule type" value="Genomic_DNA"/>
</dbReference>
<evidence type="ECO:0000313" key="9">
    <source>
        <dbReference type="EMBL" id="EGB12741.1"/>
    </source>
</evidence>
<organism evidence="10">
    <name type="scientific">Aureococcus anophagefferens</name>
    <name type="common">Harmful bloom alga</name>
    <dbReference type="NCBI Taxonomy" id="44056"/>
    <lineage>
        <taxon>Eukaryota</taxon>
        <taxon>Sar</taxon>
        <taxon>Stramenopiles</taxon>
        <taxon>Ochrophyta</taxon>
        <taxon>Pelagophyceae</taxon>
        <taxon>Pelagomonadales</taxon>
        <taxon>Pelagomonadaceae</taxon>
        <taxon>Aureococcus</taxon>
    </lineage>
</organism>
<dbReference type="KEGG" id="aaf:AURANDRAFT_60774"/>
<keyword evidence="5 7" id="KW-0472">Membrane</keyword>
<dbReference type="InterPro" id="IPR005828">
    <property type="entry name" value="MFS_sugar_transport-like"/>
</dbReference>
<evidence type="ECO:0000256" key="5">
    <source>
        <dbReference type="ARBA" id="ARBA00023136"/>
    </source>
</evidence>
<feature type="domain" description="Major facilitator superfamily (MFS) profile" evidence="8">
    <location>
        <begin position="22"/>
        <end position="495"/>
    </location>
</feature>
<accession>F0XWA5</accession>
<evidence type="ECO:0000313" key="10">
    <source>
        <dbReference type="Proteomes" id="UP000002729"/>
    </source>
</evidence>
<keyword evidence="4 7" id="KW-1133">Transmembrane helix</keyword>